<keyword evidence="1" id="KW-0472">Membrane</keyword>
<keyword evidence="1" id="KW-0812">Transmembrane</keyword>
<feature type="transmembrane region" description="Helical" evidence="1">
    <location>
        <begin position="66"/>
        <end position="89"/>
    </location>
</feature>
<reference evidence="4" key="1">
    <citation type="journal article" date="2012" name="Sci. Rep.">
        <title>Genomes of surface isolates of Alteromonas macleodii: the life of a widespread marine opportunistic copiotroph.</title>
        <authorList>
            <person name="Lopez-Perez M."/>
            <person name="Gonzaga A."/>
            <person name="Martin-Cuadrado A.B."/>
            <person name="Onyshchenko O."/>
            <person name="Ghavidel A."/>
            <person name="Ghai R."/>
            <person name="Rodriguez-Valera F."/>
        </authorList>
    </citation>
    <scope>NUCLEOTIDE SEQUENCE [LARGE SCALE GENOMIC DNA]</scope>
    <source>
        <strain evidence="4">English Channel 673</strain>
    </source>
</reference>
<evidence type="ECO:0000313" key="3">
    <source>
        <dbReference type="EMBL" id="AFT73449.1"/>
    </source>
</evidence>
<dbReference type="KEGG" id="amg:AMEC673_03760"/>
<keyword evidence="1" id="KW-1133">Transmembrane helix</keyword>
<gene>
    <name evidence="3" type="ordered locus">AMEC673_03760</name>
</gene>
<feature type="signal peptide" evidence="2">
    <location>
        <begin position="1"/>
        <end position="21"/>
    </location>
</feature>
<accession>A0AB32ZV39</accession>
<name>A0AB32ZV39_ALTME</name>
<sequence length="108" mass="11732">MPLFMAWVLSCLILSASFQSGQINNEVEVSQQSPLAQFNYAGKSYSLRFTGTKLENSDDQGDGPEAIVELTLGFIALAIVSCLGMANVVPRARKHYRQPSRGPPLSLS</sequence>
<dbReference type="Proteomes" id="UP000006296">
    <property type="component" value="Chromosome"/>
</dbReference>
<feature type="chain" id="PRO_5044225008" evidence="2">
    <location>
        <begin position="22"/>
        <end position="108"/>
    </location>
</feature>
<dbReference type="AlphaFoldDB" id="A0AB32ZV39"/>
<evidence type="ECO:0000256" key="2">
    <source>
        <dbReference type="SAM" id="SignalP"/>
    </source>
</evidence>
<organism evidence="3 4">
    <name type="scientific">Alteromonas macleodii (strain English Channel 673)</name>
    <dbReference type="NCBI Taxonomy" id="1004788"/>
    <lineage>
        <taxon>Bacteria</taxon>
        <taxon>Pseudomonadati</taxon>
        <taxon>Pseudomonadota</taxon>
        <taxon>Gammaproteobacteria</taxon>
        <taxon>Alteromonadales</taxon>
        <taxon>Alteromonadaceae</taxon>
        <taxon>Alteromonas/Salinimonas group</taxon>
        <taxon>Alteromonas</taxon>
    </lineage>
</organism>
<proteinExistence type="predicted"/>
<evidence type="ECO:0000313" key="4">
    <source>
        <dbReference type="Proteomes" id="UP000006296"/>
    </source>
</evidence>
<dbReference type="EMBL" id="CP003844">
    <property type="protein sequence ID" value="AFT73449.1"/>
    <property type="molecule type" value="Genomic_DNA"/>
</dbReference>
<keyword evidence="2" id="KW-0732">Signal</keyword>
<evidence type="ECO:0000256" key="1">
    <source>
        <dbReference type="SAM" id="Phobius"/>
    </source>
</evidence>
<protein>
    <submittedName>
        <fullName evidence="3">Uncharacterized protein</fullName>
    </submittedName>
</protein>